<organism evidence="2 3">
    <name type="scientific">Molossus molossus</name>
    <name type="common">Pallas' mastiff bat</name>
    <name type="synonym">Vespertilio molossus</name>
    <dbReference type="NCBI Taxonomy" id="27622"/>
    <lineage>
        <taxon>Eukaryota</taxon>
        <taxon>Metazoa</taxon>
        <taxon>Chordata</taxon>
        <taxon>Craniata</taxon>
        <taxon>Vertebrata</taxon>
        <taxon>Euteleostomi</taxon>
        <taxon>Mammalia</taxon>
        <taxon>Eutheria</taxon>
        <taxon>Laurasiatheria</taxon>
        <taxon>Chiroptera</taxon>
        <taxon>Yangochiroptera</taxon>
        <taxon>Molossidae</taxon>
        <taxon>Molossus</taxon>
    </lineage>
</organism>
<comment type="caution">
    <text evidence="2">The sequence shown here is derived from an EMBL/GenBank/DDBJ whole genome shotgun (WGS) entry which is preliminary data.</text>
</comment>
<evidence type="ECO:0000313" key="3">
    <source>
        <dbReference type="Proteomes" id="UP000550707"/>
    </source>
</evidence>
<dbReference type="EMBL" id="JACASF010000001">
    <property type="protein sequence ID" value="KAF6500840.1"/>
    <property type="molecule type" value="Genomic_DNA"/>
</dbReference>
<dbReference type="AlphaFoldDB" id="A0A7J8JWJ1"/>
<gene>
    <name evidence="2" type="ORF">HJG59_007879</name>
</gene>
<evidence type="ECO:0000313" key="2">
    <source>
        <dbReference type="EMBL" id="KAF6500840.1"/>
    </source>
</evidence>
<protein>
    <submittedName>
        <fullName evidence="2">Uncharacterized protein</fullName>
    </submittedName>
</protein>
<accession>A0A7J8JWJ1</accession>
<keyword evidence="3" id="KW-1185">Reference proteome</keyword>
<sequence>MIEGGIGAPTSLLSLNSEEGTAPGKIVVERPGVSGWAALRCACAEAGPRSGPRPPPERMATGCWYQCSLDEDIDAECCPSGCSSINPASSLVFTQSVPLLAQPHLKRDFPDLQKGGMDPPNLSSTSSSSLSSSAQRIIFTKPMPHLWTSIISRLDLVVICKVPPSP</sequence>
<name>A0A7J8JWJ1_MOLMO</name>
<proteinExistence type="predicted"/>
<evidence type="ECO:0000256" key="1">
    <source>
        <dbReference type="SAM" id="MobiDB-lite"/>
    </source>
</evidence>
<dbReference type="InParanoid" id="A0A7J8JWJ1"/>
<feature type="region of interest" description="Disordered" evidence="1">
    <location>
        <begin position="108"/>
        <end position="129"/>
    </location>
</feature>
<dbReference type="Proteomes" id="UP000550707">
    <property type="component" value="Unassembled WGS sequence"/>
</dbReference>
<reference evidence="2 3" key="1">
    <citation type="journal article" date="2020" name="Nature">
        <title>Six reference-quality genomes reveal evolution of bat adaptations.</title>
        <authorList>
            <person name="Jebb D."/>
            <person name="Huang Z."/>
            <person name="Pippel M."/>
            <person name="Hughes G.M."/>
            <person name="Lavrichenko K."/>
            <person name="Devanna P."/>
            <person name="Winkler S."/>
            <person name="Jermiin L.S."/>
            <person name="Skirmuntt E.C."/>
            <person name="Katzourakis A."/>
            <person name="Burkitt-Gray L."/>
            <person name="Ray D.A."/>
            <person name="Sullivan K.A.M."/>
            <person name="Roscito J.G."/>
            <person name="Kirilenko B.M."/>
            <person name="Davalos L.M."/>
            <person name="Corthals A.P."/>
            <person name="Power M.L."/>
            <person name="Jones G."/>
            <person name="Ransome R.D."/>
            <person name="Dechmann D.K.N."/>
            <person name="Locatelli A.G."/>
            <person name="Puechmaille S.J."/>
            <person name="Fedrigo O."/>
            <person name="Jarvis E.D."/>
            <person name="Hiller M."/>
            <person name="Vernes S.C."/>
            <person name="Myers E.W."/>
            <person name="Teeling E.C."/>
        </authorList>
    </citation>
    <scope>NUCLEOTIDE SEQUENCE [LARGE SCALE GENOMIC DNA]</scope>
    <source>
        <strain evidence="2">MMolMol1</strain>
        <tissue evidence="2">Muscle</tissue>
    </source>
</reference>